<dbReference type="EMBL" id="BGZK01001560">
    <property type="protein sequence ID" value="GBP82359.1"/>
    <property type="molecule type" value="Genomic_DNA"/>
</dbReference>
<feature type="compositionally biased region" description="Basic residues" evidence="2">
    <location>
        <begin position="8"/>
        <end position="17"/>
    </location>
</feature>
<sequence>MENEVKQRNQRNRRRERAQRMQAQRESKVKDGDSGEDESPAREKPPRPPARRKKSKEPLGEEDIIDGFAIMAFRTYEDLEVSVSKPRNRFYLTKNKKSSPKVFSSNTMVARDDPGEWPVGAVAGALSEL</sequence>
<name>A0A4C1Z617_EUMVA</name>
<dbReference type="OrthoDB" id="10060000at2759"/>
<dbReference type="Proteomes" id="UP000299102">
    <property type="component" value="Unassembled WGS sequence"/>
</dbReference>
<gene>
    <name evidence="3" type="ORF">EVAR_99499_1</name>
</gene>
<keyword evidence="1" id="KW-0597">Phosphoprotein</keyword>
<evidence type="ECO:0000313" key="4">
    <source>
        <dbReference type="Proteomes" id="UP000299102"/>
    </source>
</evidence>
<evidence type="ECO:0000313" key="3">
    <source>
        <dbReference type="EMBL" id="GBP82359.1"/>
    </source>
</evidence>
<keyword evidence="4" id="KW-1185">Reference proteome</keyword>
<evidence type="ECO:0000256" key="1">
    <source>
        <dbReference type="ARBA" id="ARBA00022553"/>
    </source>
</evidence>
<reference evidence="3 4" key="1">
    <citation type="journal article" date="2019" name="Commun. Biol.">
        <title>The bagworm genome reveals a unique fibroin gene that provides high tensile strength.</title>
        <authorList>
            <person name="Kono N."/>
            <person name="Nakamura H."/>
            <person name="Ohtoshi R."/>
            <person name="Tomita M."/>
            <person name="Numata K."/>
            <person name="Arakawa K."/>
        </authorList>
    </citation>
    <scope>NUCLEOTIDE SEQUENCE [LARGE SCALE GENOMIC DNA]</scope>
</reference>
<dbReference type="AlphaFoldDB" id="A0A4C1Z617"/>
<dbReference type="PANTHER" id="PTHR14429:SF22">
    <property type="entry name" value="AGAP013055-PA"/>
    <property type="match status" value="1"/>
</dbReference>
<feature type="compositionally biased region" description="Basic and acidic residues" evidence="2">
    <location>
        <begin position="23"/>
        <end position="46"/>
    </location>
</feature>
<dbReference type="InterPro" id="IPR023246">
    <property type="entry name" value="AUTS2"/>
</dbReference>
<dbReference type="PANTHER" id="PTHR14429">
    <property type="entry name" value="FIBROSIN FAMILY MEMBER"/>
    <property type="match status" value="1"/>
</dbReference>
<evidence type="ECO:0000256" key="2">
    <source>
        <dbReference type="SAM" id="MobiDB-lite"/>
    </source>
</evidence>
<feature type="region of interest" description="Disordered" evidence="2">
    <location>
        <begin position="1"/>
        <end position="61"/>
    </location>
</feature>
<organism evidence="3 4">
    <name type="scientific">Eumeta variegata</name>
    <name type="common">Bagworm moth</name>
    <name type="synonym">Eumeta japonica</name>
    <dbReference type="NCBI Taxonomy" id="151549"/>
    <lineage>
        <taxon>Eukaryota</taxon>
        <taxon>Metazoa</taxon>
        <taxon>Ecdysozoa</taxon>
        <taxon>Arthropoda</taxon>
        <taxon>Hexapoda</taxon>
        <taxon>Insecta</taxon>
        <taxon>Pterygota</taxon>
        <taxon>Neoptera</taxon>
        <taxon>Endopterygota</taxon>
        <taxon>Lepidoptera</taxon>
        <taxon>Glossata</taxon>
        <taxon>Ditrysia</taxon>
        <taxon>Tineoidea</taxon>
        <taxon>Psychidae</taxon>
        <taxon>Oiketicinae</taxon>
        <taxon>Eumeta</taxon>
    </lineage>
</organism>
<comment type="caution">
    <text evidence="3">The sequence shown here is derived from an EMBL/GenBank/DDBJ whole genome shotgun (WGS) entry which is preliminary data.</text>
</comment>
<protein>
    <submittedName>
        <fullName evidence="3">Uncharacterized protein</fullName>
    </submittedName>
</protein>
<proteinExistence type="predicted"/>
<accession>A0A4C1Z617</accession>